<accession>A0A0M0JKH3</accession>
<sequence>MEKITDALERVSTKKGRKQFLEIAGPLLLCLTYIEDGLRVFLRWSEQYAHISFRMGFGSVSGVFILLCSASVQLGGSWLIVRPAVFRPSRVKPASYALLCFTVLQPFVYGQAKDVDFVCRSITLIGGFLILIYSENVKQQKMGDRGLIMDERSPGADRLQLSGRLLLTLIFFFQAIRGKEGGLHSVMTAPGFFNIVFSLVLLALAVMVCVGFKTEWSAIVLTVVLGLMNIYMYPFWMVHERLMDYYKYYFFQTLSIMGGMLLLSLHGPGGLSLDGQKKGL</sequence>
<dbReference type="OrthoDB" id="7859621at2759"/>
<feature type="transmembrane region" description="Helical" evidence="6">
    <location>
        <begin position="248"/>
        <end position="268"/>
    </location>
</feature>
<evidence type="ECO:0000256" key="3">
    <source>
        <dbReference type="ARBA" id="ARBA00022692"/>
    </source>
</evidence>
<evidence type="ECO:0000256" key="4">
    <source>
        <dbReference type="ARBA" id="ARBA00022989"/>
    </source>
</evidence>
<name>A0A0M0JKH3_9EUKA</name>
<evidence type="ECO:0000256" key="5">
    <source>
        <dbReference type="ARBA" id="ARBA00023136"/>
    </source>
</evidence>
<dbReference type="AlphaFoldDB" id="A0A0M0JKH3"/>
<comment type="caution">
    <text evidence="7">The sequence shown here is derived from an EMBL/GenBank/DDBJ whole genome shotgun (WGS) entry which is preliminary data.</text>
</comment>
<keyword evidence="3 6" id="KW-0812">Transmembrane</keyword>
<comment type="subcellular location">
    <subcellularLocation>
        <location evidence="1">Membrane</location>
        <topology evidence="1">Multi-pass membrane protein</topology>
    </subcellularLocation>
</comment>
<organism evidence="7 8">
    <name type="scientific">Chrysochromulina tobinii</name>
    <dbReference type="NCBI Taxonomy" id="1460289"/>
    <lineage>
        <taxon>Eukaryota</taxon>
        <taxon>Haptista</taxon>
        <taxon>Haptophyta</taxon>
        <taxon>Prymnesiophyceae</taxon>
        <taxon>Prymnesiales</taxon>
        <taxon>Chrysochromulinaceae</taxon>
        <taxon>Chrysochromulina</taxon>
    </lineage>
</organism>
<dbReference type="Pfam" id="PF02077">
    <property type="entry name" value="SURF4"/>
    <property type="match status" value="1"/>
</dbReference>
<dbReference type="InterPro" id="IPR002995">
    <property type="entry name" value="Surf4"/>
</dbReference>
<dbReference type="Proteomes" id="UP000037460">
    <property type="component" value="Unassembled WGS sequence"/>
</dbReference>
<feature type="transmembrane region" description="Helical" evidence="6">
    <location>
        <begin position="115"/>
        <end position="134"/>
    </location>
</feature>
<feature type="transmembrane region" description="Helical" evidence="6">
    <location>
        <begin position="219"/>
        <end position="236"/>
    </location>
</feature>
<evidence type="ECO:0000313" key="8">
    <source>
        <dbReference type="Proteomes" id="UP000037460"/>
    </source>
</evidence>
<dbReference type="GO" id="GO:0016020">
    <property type="term" value="C:membrane"/>
    <property type="evidence" value="ECO:0007669"/>
    <property type="project" value="UniProtKB-SubCell"/>
</dbReference>
<protein>
    <submittedName>
        <fullName evidence="7">Surf4 family protein</fullName>
    </submittedName>
</protein>
<reference evidence="8" key="1">
    <citation type="journal article" date="2015" name="PLoS Genet.">
        <title>Genome Sequence and Transcriptome Analyses of Chrysochromulina tobin: Metabolic Tools for Enhanced Algal Fitness in the Prominent Order Prymnesiales (Haptophyceae).</title>
        <authorList>
            <person name="Hovde B.T."/>
            <person name="Deodato C.R."/>
            <person name="Hunsperger H.M."/>
            <person name="Ryken S.A."/>
            <person name="Yost W."/>
            <person name="Jha R.K."/>
            <person name="Patterson J."/>
            <person name="Monnat R.J. Jr."/>
            <person name="Barlow S.B."/>
            <person name="Starkenburg S.R."/>
            <person name="Cattolico R.A."/>
        </authorList>
    </citation>
    <scope>NUCLEOTIDE SEQUENCE</scope>
    <source>
        <strain evidence="8">CCMP291</strain>
    </source>
</reference>
<feature type="transmembrane region" description="Helical" evidence="6">
    <location>
        <begin position="62"/>
        <end position="81"/>
    </location>
</feature>
<gene>
    <name evidence="7" type="ORF">Ctob_011768</name>
</gene>
<feature type="transmembrane region" description="Helical" evidence="6">
    <location>
        <begin position="20"/>
        <end position="42"/>
    </location>
</feature>
<keyword evidence="4 6" id="KW-1133">Transmembrane helix</keyword>
<comment type="similarity">
    <text evidence="2">Belongs to the SURF4 family.</text>
</comment>
<proteinExistence type="inferred from homology"/>
<feature type="transmembrane region" description="Helical" evidence="6">
    <location>
        <begin position="191"/>
        <end position="212"/>
    </location>
</feature>
<keyword evidence="5 6" id="KW-0472">Membrane</keyword>
<dbReference type="EMBL" id="JWZX01002806">
    <property type="protein sequence ID" value="KOO26763.1"/>
    <property type="molecule type" value="Genomic_DNA"/>
</dbReference>
<evidence type="ECO:0000256" key="1">
    <source>
        <dbReference type="ARBA" id="ARBA00004141"/>
    </source>
</evidence>
<keyword evidence="8" id="KW-1185">Reference proteome</keyword>
<evidence type="ECO:0000256" key="6">
    <source>
        <dbReference type="SAM" id="Phobius"/>
    </source>
</evidence>
<evidence type="ECO:0000256" key="2">
    <source>
        <dbReference type="ARBA" id="ARBA00006945"/>
    </source>
</evidence>
<evidence type="ECO:0000313" key="7">
    <source>
        <dbReference type="EMBL" id="KOO26763.1"/>
    </source>
</evidence>